<dbReference type="Pfam" id="PF00491">
    <property type="entry name" value="Arginase"/>
    <property type="match status" value="1"/>
</dbReference>
<evidence type="ECO:0000313" key="5">
    <source>
        <dbReference type="EMBL" id="CAF9924633.1"/>
    </source>
</evidence>
<dbReference type="GO" id="GO:0030145">
    <property type="term" value="F:manganese ion binding"/>
    <property type="evidence" value="ECO:0007669"/>
    <property type="project" value="TreeGrafter"/>
</dbReference>
<dbReference type="SUPFAM" id="SSF52768">
    <property type="entry name" value="Arginase/deacetylase"/>
    <property type="match status" value="1"/>
</dbReference>
<keyword evidence="6" id="KW-1185">Reference proteome</keyword>
<dbReference type="PANTHER" id="PTHR43782">
    <property type="entry name" value="ARGINASE"/>
    <property type="match status" value="1"/>
</dbReference>
<accession>A0A8H3FHK4</accession>
<evidence type="ECO:0000256" key="2">
    <source>
        <dbReference type="ARBA" id="ARBA00022801"/>
    </source>
</evidence>
<gene>
    <name evidence="5" type="ORF">IMSHALPRED_006237</name>
</gene>
<evidence type="ECO:0000256" key="4">
    <source>
        <dbReference type="PROSITE-ProRule" id="PRU00742"/>
    </source>
</evidence>
<organism evidence="5 6">
    <name type="scientific">Imshaugia aleurites</name>
    <dbReference type="NCBI Taxonomy" id="172621"/>
    <lineage>
        <taxon>Eukaryota</taxon>
        <taxon>Fungi</taxon>
        <taxon>Dikarya</taxon>
        <taxon>Ascomycota</taxon>
        <taxon>Pezizomycotina</taxon>
        <taxon>Lecanoromycetes</taxon>
        <taxon>OSLEUM clade</taxon>
        <taxon>Lecanoromycetidae</taxon>
        <taxon>Lecanorales</taxon>
        <taxon>Lecanorineae</taxon>
        <taxon>Parmeliaceae</taxon>
        <taxon>Imshaugia</taxon>
    </lineage>
</organism>
<sequence>MSNDIGKSIALIIAPYHTGIHNHRVGAGPHRILAKGLLDRLHNLGYTFTFKEIDPVDDFEGEIGRSFEVIRRIASYVSEAVKHGSFPILLAGNCNAEIGVAAAMSGIQDFEVVWFDAHSNMDSPDEATSGYFDGMGVSMLMGESWKALMATVTGHRLVSLDRAIFCGVRDLSDGQRTKLEKSSARVVYGGSASQVDFASGLGVLFDRTAKSSCLVHVDLDCLDTSIGLANEYAAPGGLGADELLDCLNVISAKRKPIALMVASFSPDLEGGDQIADVAVDAIVHLMSVIKEKS</sequence>
<dbReference type="InterPro" id="IPR006035">
    <property type="entry name" value="Ureohydrolase"/>
</dbReference>
<dbReference type="EMBL" id="CAJPDT010000037">
    <property type="protein sequence ID" value="CAF9924633.1"/>
    <property type="molecule type" value="Genomic_DNA"/>
</dbReference>
<dbReference type="CDD" id="cd09999">
    <property type="entry name" value="Arginase-like_1"/>
    <property type="match status" value="1"/>
</dbReference>
<dbReference type="PANTHER" id="PTHR43782:SF3">
    <property type="entry name" value="ARGINASE"/>
    <property type="match status" value="1"/>
</dbReference>
<name>A0A8H3FHK4_9LECA</name>
<dbReference type="GO" id="GO:0005634">
    <property type="term" value="C:nucleus"/>
    <property type="evidence" value="ECO:0007669"/>
    <property type="project" value="TreeGrafter"/>
</dbReference>
<dbReference type="InterPro" id="IPR023696">
    <property type="entry name" value="Ureohydrolase_dom_sf"/>
</dbReference>
<dbReference type="Proteomes" id="UP000664534">
    <property type="component" value="Unassembled WGS sequence"/>
</dbReference>
<evidence type="ECO:0008006" key="7">
    <source>
        <dbReference type="Google" id="ProtNLM"/>
    </source>
</evidence>
<protein>
    <recommendedName>
        <fullName evidence="7">Arginase</fullName>
    </recommendedName>
</protein>
<proteinExistence type="inferred from homology"/>
<evidence type="ECO:0000313" key="6">
    <source>
        <dbReference type="Proteomes" id="UP000664534"/>
    </source>
</evidence>
<reference evidence="5" key="1">
    <citation type="submission" date="2021-03" db="EMBL/GenBank/DDBJ databases">
        <authorList>
            <person name="Tagirdzhanova G."/>
        </authorList>
    </citation>
    <scope>NUCLEOTIDE SEQUENCE</scope>
</reference>
<comment type="caution">
    <text evidence="5">The sequence shown here is derived from an EMBL/GenBank/DDBJ whole genome shotgun (WGS) entry which is preliminary data.</text>
</comment>
<keyword evidence="2" id="KW-0378">Hydrolase</keyword>
<dbReference type="GO" id="GO:0004053">
    <property type="term" value="F:arginase activity"/>
    <property type="evidence" value="ECO:0007669"/>
    <property type="project" value="TreeGrafter"/>
</dbReference>
<keyword evidence="3" id="KW-0464">Manganese</keyword>
<dbReference type="OrthoDB" id="9992747at2759"/>
<dbReference type="GO" id="GO:0005829">
    <property type="term" value="C:cytosol"/>
    <property type="evidence" value="ECO:0007669"/>
    <property type="project" value="TreeGrafter"/>
</dbReference>
<evidence type="ECO:0000256" key="3">
    <source>
        <dbReference type="ARBA" id="ARBA00023211"/>
    </source>
</evidence>
<evidence type="ECO:0000256" key="1">
    <source>
        <dbReference type="ARBA" id="ARBA00022723"/>
    </source>
</evidence>
<comment type="similarity">
    <text evidence="4">Belongs to the arginase family.</text>
</comment>
<dbReference type="PIRSF" id="PIRSF036979">
    <property type="entry name" value="Arginase"/>
    <property type="match status" value="1"/>
</dbReference>
<keyword evidence="1" id="KW-0479">Metal-binding</keyword>
<dbReference type="AlphaFoldDB" id="A0A8H3FHK4"/>
<dbReference type="Gene3D" id="3.40.800.10">
    <property type="entry name" value="Ureohydrolase domain"/>
    <property type="match status" value="1"/>
</dbReference>
<dbReference type="PROSITE" id="PS51409">
    <property type="entry name" value="ARGINASE_2"/>
    <property type="match status" value="1"/>
</dbReference>